<keyword evidence="1 8" id="KW-0436">Ligase</keyword>
<reference evidence="8" key="1">
    <citation type="submission" date="2022-10" db="EMBL/GenBank/DDBJ databases">
        <title>Complete genome sequence of Schlegelella aquatica LMG 23380.</title>
        <authorList>
            <person name="Musilova J."/>
            <person name="Kourilova X."/>
            <person name="Bezdicek M."/>
            <person name="Hermankova K."/>
            <person name="Obruca S."/>
            <person name="Sedlar K."/>
        </authorList>
    </citation>
    <scope>NUCLEOTIDE SEQUENCE</scope>
    <source>
        <strain evidence="8">LMG 23380</strain>
    </source>
</reference>
<dbReference type="InterPro" id="IPR003142">
    <property type="entry name" value="BPL_C"/>
</dbReference>
<dbReference type="Gene3D" id="2.30.30.100">
    <property type="match status" value="1"/>
</dbReference>
<comment type="catalytic activity">
    <reaction evidence="6">
        <text>biotin + L-lysyl-[protein] + ATP = N(6)-biotinyl-L-lysyl-[protein] + AMP + diphosphate + H(+)</text>
        <dbReference type="Rhea" id="RHEA:11756"/>
        <dbReference type="Rhea" id="RHEA-COMP:9752"/>
        <dbReference type="Rhea" id="RHEA-COMP:10505"/>
        <dbReference type="ChEBI" id="CHEBI:15378"/>
        <dbReference type="ChEBI" id="CHEBI:29969"/>
        <dbReference type="ChEBI" id="CHEBI:30616"/>
        <dbReference type="ChEBI" id="CHEBI:33019"/>
        <dbReference type="ChEBI" id="CHEBI:57586"/>
        <dbReference type="ChEBI" id="CHEBI:83144"/>
        <dbReference type="ChEBI" id="CHEBI:456215"/>
        <dbReference type="EC" id="6.3.4.15"/>
    </reaction>
</comment>
<keyword evidence="9" id="KW-1185">Reference proteome</keyword>
<keyword evidence="3" id="KW-0067">ATP-binding</keyword>
<dbReference type="InterPro" id="IPR004408">
    <property type="entry name" value="Biotin_CoA_COase_ligase"/>
</dbReference>
<dbReference type="CDD" id="cd16442">
    <property type="entry name" value="BPL"/>
    <property type="match status" value="1"/>
</dbReference>
<dbReference type="InterPro" id="IPR008988">
    <property type="entry name" value="Transcriptional_repressor_C"/>
</dbReference>
<gene>
    <name evidence="8" type="ORF">OMP39_01425</name>
</gene>
<dbReference type="PANTHER" id="PTHR12835:SF5">
    <property type="entry name" value="BIOTIN--PROTEIN LIGASE"/>
    <property type="match status" value="1"/>
</dbReference>
<evidence type="ECO:0000256" key="5">
    <source>
        <dbReference type="ARBA" id="ARBA00024227"/>
    </source>
</evidence>
<dbReference type="EC" id="6.3.4.15" evidence="5"/>
<evidence type="ECO:0000313" key="9">
    <source>
        <dbReference type="Proteomes" id="UP001163266"/>
    </source>
</evidence>
<dbReference type="SUPFAM" id="SSF50037">
    <property type="entry name" value="C-terminal domain of transcriptional repressors"/>
    <property type="match status" value="1"/>
</dbReference>
<keyword evidence="4" id="KW-0092">Biotin</keyword>
<evidence type="ECO:0000256" key="4">
    <source>
        <dbReference type="ARBA" id="ARBA00023267"/>
    </source>
</evidence>
<name>A0ABY6MTE7_9BURK</name>
<evidence type="ECO:0000256" key="1">
    <source>
        <dbReference type="ARBA" id="ARBA00022598"/>
    </source>
</evidence>
<dbReference type="PANTHER" id="PTHR12835">
    <property type="entry name" value="BIOTIN PROTEIN LIGASE"/>
    <property type="match status" value="1"/>
</dbReference>
<dbReference type="SUPFAM" id="SSF55681">
    <property type="entry name" value="Class II aaRS and biotin synthetases"/>
    <property type="match status" value="1"/>
</dbReference>
<dbReference type="Proteomes" id="UP001163266">
    <property type="component" value="Chromosome"/>
</dbReference>
<dbReference type="Gene3D" id="3.30.930.10">
    <property type="entry name" value="Bira Bifunctional Protein, Domain 2"/>
    <property type="match status" value="1"/>
</dbReference>
<dbReference type="InterPro" id="IPR004143">
    <property type="entry name" value="BPL_LPL_catalytic"/>
</dbReference>
<dbReference type="Pfam" id="PF02237">
    <property type="entry name" value="BPL_C"/>
    <property type="match status" value="1"/>
</dbReference>
<keyword evidence="2" id="KW-0547">Nucleotide-binding</keyword>
<feature type="domain" description="BPL/LPL catalytic" evidence="7">
    <location>
        <begin position="13"/>
        <end position="207"/>
    </location>
</feature>
<evidence type="ECO:0000256" key="6">
    <source>
        <dbReference type="ARBA" id="ARBA00047846"/>
    </source>
</evidence>
<organism evidence="8 9">
    <name type="scientific">Caldimonas aquatica</name>
    <dbReference type="NCBI Taxonomy" id="376175"/>
    <lineage>
        <taxon>Bacteria</taxon>
        <taxon>Pseudomonadati</taxon>
        <taxon>Pseudomonadota</taxon>
        <taxon>Betaproteobacteria</taxon>
        <taxon>Burkholderiales</taxon>
        <taxon>Sphaerotilaceae</taxon>
        <taxon>Caldimonas</taxon>
    </lineage>
</organism>
<dbReference type="NCBIfam" id="TIGR00121">
    <property type="entry name" value="birA_ligase"/>
    <property type="match status" value="1"/>
</dbReference>
<dbReference type="EMBL" id="CP110257">
    <property type="protein sequence ID" value="UZD55286.1"/>
    <property type="molecule type" value="Genomic_DNA"/>
</dbReference>
<dbReference type="GO" id="GO:0004077">
    <property type="term" value="F:biotin--[biotin carboxyl-carrier protein] ligase activity"/>
    <property type="evidence" value="ECO:0007669"/>
    <property type="project" value="UniProtKB-EC"/>
</dbReference>
<dbReference type="Pfam" id="PF03099">
    <property type="entry name" value="BPL_LplA_LipB"/>
    <property type="match status" value="1"/>
</dbReference>
<accession>A0ABY6MTE7</accession>
<dbReference type="PROSITE" id="PS51733">
    <property type="entry name" value="BPL_LPL_CATALYTIC"/>
    <property type="match status" value="1"/>
</dbReference>
<protein>
    <recommendedName>
        <fullName evidence="5">biotin--[biotin carboxyl-carrier protein] ligase</fullName>
        <ecNumber evidence="5">6.3.4.15</ecNumber>
    </recommendedName>
</protein>
<sequence length="271" mass="28810">MATFVRPAHPWPTEALWQALQAEWPGITVEVAAELDSTNETLLTRARAGDRSACLLVAEHQRQGRGRQGRRWISAPGDSLTFSVGVPYAPRQWAGLSLAVGVAVAEALAPEVQIKWPNDLWCAGRGPAGEGRKLGGILIETVGTAPSTRQAVVGIGLNVRSPDGGPAGWPDPRNRPAGLEELLPGIDAAEVLRRVAPAVVRALHEFEREGFAAFRARFEARDLLRGRTVQTTEPEAPEGVALGVDDEGALLVHTAAGVRTVAVGEVSVRPC</sequence>
<evidence type="ECO:0000256" key="2">
    <source>
        <dbReference type="ARBA" id="ARBA00022741"/>
    </source>
</evidence>
<evidence type="ECO:0000313" key="8">
    <source>
        <dbReference type="EMBL" id="UZD55286.1"/>
    </source>
</evidence>
<evidence type="ECO:0000256" key="3">
    <source>
        <dbReference type="ARBA" id="ARBA00022840"/>
    </source>
</evidence>
<proteinExistence type="predicted"/>
<dbReference type="RefSeq" id="WP_264893044.1">
    <property type="nucleotide sequence ID" value="NZ_CP110257.1"/>
</dbReference>
<evidence type="ECO:0000259" key="7">
    <source>
        <dbReference type="PROSITE" id="PS51733"/>
    </source>
</evidence>
<dbReference type="InterPro" id="IPR045864">
    <property type="entry name" value="aa-tRNA-synth_II/BPL/LPL"/>
</dbReference>